<sequence>MEYHSLMYLTVAFLGLLSQCLTRLTPRVSFPMGSPGRLLNRFSSADVSNTTMLLLSEDQNTLYVGSRDAVLALDVSQREAITMKNKLDWSPSETDLEQCSMKGKKMSDCPNFIRVLQFLNATYIYACGTFAFSPRCTYINSKTLTMTSLKPEEGRGRCPYDPYQRNTAITVDGELYTGTVADYRGNRPVISRHLSEGSHVDLKLDDTLGWLEDPTFISSSFIPSEEKIYFFFSEVGREYDFIDKFIVSRIAQICTTDVGGQRTLQRRWTTFAKAQLLCQSDNELPYNVIQDVVTLPPPEGAPADDTLFYGIFTSQWSVNSGQSAVCSFRLSDIKLVFSGNYKVLNRDTLRWSTRVQEKVANPGECGLHNASDNTLRFVKENFLADDSVRPVGRSLTMVSPDQYYSHLVAQRVKIANKRDYTVLFLLTESGYLHKAVLLEKGAHIIEEVQVFEKPQTVKNLQLSISKSMVFVGTSEGVVRVPTANCSFYWNCVQCVLARDPFCGWDPTRRACVDATNTEASLGQDVDTGNVEEACNSGPLITRARFGPNKLPPSTCPAGELVSVSLNEVVRLQCPAASQLARRVWERPNSRLSPDLYLNLEDGSLNFVATPATLGHYLCVATENGYQQTMAIYQVKQKGSPTPQTAASANQPQTHQSSVTHAAARPGMPTSMVNWPKRTETRQRETQPKLPPSNTRVTTGLLGRDFTMWAEESGKKEVQLRNGESLLLSRGPCYLKELVVVSVLLVLCFSVLIMMLLYTIKQRCRSRTAPQASTPTRDSNRGTSVEREALRGSQSVRNKRNRQAMHSGQENGVVCSEAPKGSNGHLPNTPF</sequence>
<dbReference type="GeneTree" id="ENSGT00940000154870"/>
<dbReference type="GO" id="GO:0071526">
    <property type="term" value="P:semaphorin-plexin signaling pathway"/>
    <property type="evidence" value="ECO:0007669"/>
    <property type="project" value="TreeGrafter"/>
</dbReference>
<keyword evidence="3 8" id="KW-0472">Membrane</keyword>
<evidence type="ECO:0000256" key="9">
    <source>
        <dbReference type="SAM" id="SignalP"/>
    </source>
</evidence>
<dbReference type="GO" id="GO:0007411">
    <property type="term" value="P:axon guidance"/>
    <property type="evidence" value="ECO:0007669"/>
    <property type="project" value="TreeGrafter"/>
</dbReference>
<dbReference type="FunFam" id="2.130.10.10:FF:000257">
    <property type="entry name" value="semaphorin-4A isoform X2"/>
    <property type="match status" value="1"/>
</dbReference>
<evidence type="ECO:0000256" key="2">
    <source>
        <dbReference type="ARBA" id="ARBA00009492"/>
    </source>
</evidence>
<name>A0A667XFY3_9TELE</name>
<proteinExistence type="inferred from homology"/>
<dbReference type="Gene3D" id="2.60.40.10">
    <property type="entry name" value="Immunoglobulins"/>
    <property type="match status" value="1"/>
</dbReference>
<dbReference type="SUPFAM" id="SSF103575">
    <property type="entry name" value="Plexin repeat"/>
    <property type="match status" value="1"/>
</dbReference>
<keyword evidence="4" id="KW-1015">Disulfide bond</keyword>
<evidence type="ECO:0000256" key="8">
    <source>
        <dbReference type="SAM" id="Phobius"/>
    </source>
</evidence>
<gene>
    <name evidence="11" type="primary">sema4ab</name>
</gene>
<feature type="compositionally biased region" description="Basic and acidic residues" evidence="7">
    <location>
        <begin position="676"/>
        <end position="686"/>
    </location>
</feature>
<feature type="domain" description="Sema" evidence="10">
    <location>
        <begin position="27"/>
        <end position="482"/>
    </location>
</feature>
<feature type="compositionally biased region" description="Basic and acidic residues" evidence="7">
    <location>
        <begin position="777"/>
        <end position="789"/>
    </location>
</feature>
<dbReference type="InterPro" id="IPR036352">
    <property type="entry name" value="Semap_dom_sf"/>
</dbReference>
<dbReference type="InterPro" id="IPR027231">
    <property type="entry name" value="Semaphorin"/>
</dbReference>
<feature type="region of interest" description="Disordered" evidence="7">
    <location>
        <begin position="639"/>
        <end position="696"/>
    </location>
</feature>
<feature type="transmembrane region" description="Helical" evidence="8">
    <location>
        <begin position="737"/>
        <end position="757"/>
    </location>
</feature>
<comment type="subcellular location">
    <subcellularLocation>
        <location evidence="1">Membrane</location>
    </subcellularLocation>
</comment>
<dbReference type="Ensembl" id="ENSMMDT00005014482.1">
    <property type="protein sequence ID" value="ENSMMDP00005014087.1"/>
    <property type="gene ID" value="ENSMMDG00005007279.1"/>
</dbReference>
<reference evidence="11" key="3">
    <citation type="submission" date="2025-09" db="UniProtKB">
        <authorList>
            <consortium name="Ensembl"/>
        </authorList>
    </citation>
    <scope>IDENTIFICATION</scope>
</reference>
<feature type="compositionally biased region" description="Polar residues" evidence="7">
    <location>
        <begin position="639"/>
        <end position="659"/>
    </location>
</feature>
<dbReference type="InterPro" id="IPR001627">
    <property type="entry name" value="Semap_dom"/>
</dbReference>
<comment type="similarity">
    <text evidence="2">Belongs to the semaphorin family.</text>
</comment>
<dbReference type="OrthoDB" id="9988752at2759"/>
<dbReference type="InterPro" id="IPR015943">
    <property type="entry name" value="WD40/YVTN_repeat-like_dom_sf"/>
</dbReference>
<keyword evidence="8" id="KW-0812">Transmembrane</keyword>
<evidence type="ECO:0000256" key="6">
    <source>
        <dbReference type="PROSITE-ProRule" id="PRU00352"/>
    </source>
</evidence>
<feature type="signal peptide" evidence="9">
    <location>
        <begin position="1"/>
        <end position="22"/>
    </location>
</feature>
<feature type="compositionally biased region" description="Polar residues" evidence="7">
    <location>
        <begin position="767"/>
        <end position="776"/>
    </location>
</feature>
<dbReference type="InParanoid" id="A0A667XFY3"/>
<accession>A0A667XFY3</accession>
<reference evidence="11" key="1">
    <citation type="submission" date="2019-06" db="EMBL/GenBank/DDBJ databases">
        <authorList>
            <consortium name="Wellcome Sanger Institute Data Sharing"/>
        </authorList>
    </citation>
    <scope>NUCLEOTIDE SEQUENCE [LARGE SCALE GENOMIC DNA]</scope>
</reference>
<dbReference type="Pfam" id="PF01403">
    <property type="entry name" value="Sema"/>
    <property type="match status" value="1"/>
</dbReference>
<dbReference type="AlphaFoldDB" id="A0A667XFY3"/>
<dbReference type="Gene3D" id="2.130.10.10">
    <property type="entry name" value="YVTN repeat-like/Quinoprotein amine dehydrogenase"/>
    <property type="match status" value="1"/>
</dbReference>
<protein>
    <recommendedName>
        <fullName evidence="10">Sema domain-containing protein</fullName>
    </recommendedName>
</protein>
<evidence type="ECO:0000313" key="12">
    <source>
        <dbReference type="Proteomes" id="UP000472263"/>
    </source>
</evidence>
<keyword evidence="5" id="KW-0325">Glycoprotein</keyword>
<dbReference type="Proteomes" id="UP000472263">
    <property type="component" value="Chromosome 11"/>
</dbReference>
<dbReference type="GO" id="GO:0030215">
    <property type="term" value="F:semaphorin receptor binding"/>
    <property type="evidence" value="ECO:0007669"/>
    <property type="project" value="InterPro"/>
</dbReference>
<dbReference type="GO" id="GO:0045499">
    <property type="term" value="F:chemorepellent activity"/>
    <property type="evidence" value="ECO:0007669"/>
    <property type="project" value="TreeGrafter"/>
</dbReference>
<dbReference type="InterPro" id="IPR002165">
    <property type="entry name" value="Plexin_repeat"/>
</dbReference>
<evidence type="ECO:0000256" key="7">
    <source>
        <dbReference type="SAM" id="MobiDB-lite"/>
    </source>
</evidence>
<evidence type="ECO:0000256" key="4">
    <source>
        <dbReference type="ARBA" id="ARBA00023157"/>
    </source>
</evidence>
<dbReference type="SMART" id="SM00630">
    <property type="entry name" value="Sema"/>
    <property type="match status" value="1"/>
</dbReference>
<organism evidence="11 12">
    <name type="scientific">Myripristis murdjan</name>
    <name type="common">pinecone soldierfish</name>
    <dbReference type="NCBI Taxonomy" id="586833"/>
    <lineage>
        <taxon>Eukaryota</taxon>
        <taxon>Metazoa</taxon>
        <taxon>Chordata</taxon>
        <taxon>Craniata</taxon>
        <taxon>Vertebrata</taxon>
        <taxon>Euteleostomi</taxon>
        <taxon>Actinopterygii</taxon>
        <taxon>Neopterygii</taxon>
        <taxon>Teleostei</taxon>
        <taxon>Neoteleostei</taxon>
        <taxon>Acanthomorphata</taxon>
        <taxon>Holocentriformes</taxon>
        <taxon>Holocentridae</taxon>
        <taxon>Myripristis</taxon>
    </lineage>
</organism>
<feature type="chain" id="PRO_5025461971" description="Sema domain-containing protein" evidence="9">
    <location>
        <begin position="23"/>
        <end position="830"/>
    </location>
</feature>
<dbReference type="InterPro" id="IPR016201">
    <property type="entry name" value="PSI"/>
</dbReference>
<dbReference type="SMART" id="SM00423">
    <property type="entry name" value="PSI"/>
    <property type="match status" value="1"/>
</dbReference>
<keyword evidence="9" id="KW-0732">Signal</keyword>
<dbReference type="GO" id="GO:0001755">
    <property type="term" value="P:neural crest cell migration"/>
    <property type="evidence" value="ECO:0007669"/>
    <property type="project" value="TreeGrafter"/>
</dbReference>
<dbReference type="PANTHER" id="PTHR11036">
    <property type="entry name" value="SEMAPHORIN"/>
    <property type="match status" value="1"/>
</dbReference>
<comment type="caution">
    <text evidence="6">Lacks conserved residue(s) required for the propagation of feature annotation.</text>
</comment>
<reference evidence="11" key="2">
    <citation type="submission" date="2025-08" db="UniProtKB">
        <authorList>
            <consortium name="Ensembl"/>
        </authorList>
    </citation>
    <scope>IDENTIFICATION</scope>
</reference>
<keyword evidence="12" id="KW-1185">Reference proteome</keyword>
<feature type="region of interest" description="Disordered" evidence="7">
    <location>
        <begin position="765"/>
        <end position="830"/>
    </location>
</feature>
<dbReference type="GO" id="GO:0005886">
    <property type="term" value="C:plasma membrane"/>
    <property type="evidence" value="ECO:0007669"/>
    <property type="project" value="TreeGrafter"/>
</dbReference>
<evidence type="ECO:0000256" key="1">
    <source>
        <dbReference type="ARBA" id="ARBA00004370"/>
    </source>
</evidence>
<evidence type="ECO:0000313" key="11">
    <source>
        <dbReference type="Ensembl" id="ENSMMDP00005014087.1"/>
    </source>
</evidence>
<dbReference type="InterPro" id="IPR013783">
    <property type="entry name" value="Ig-like_fold"/>
</dbReference>
<dbReference type="PROSITE" id="PS51004">
    <property type="entry name" value="SEMA"/>
    <property type="match status" value="1"/>
</dbReference>
<dbReference type="InterPro" id="IPR045791">
    <property type="entry name" value="Sema4F_C"/>
</dbReference>
<dbReference type="Pfam" id="PF01437">
    <property type="entry name" value="PSI"/>
    <property type="match status" value="1"/>
</dbReference>
<dbReference type="GO" id="GO:0030335">
    <property type="term" value="P:positive regulation of cell migration"/>
    <property type="evidence" value="ECO:0007669"/>
    <property type="project" value="TreeGrafter"/>
</dbReference>
<evidence type="ECO:0000259" key="10">
    <source>
        <dbReference type="PROSITE" id="PS51004"/>
    </source>
</evidence>
<keyword evidence="8" id="KW-1133">Transmembrane helix</keyword>
<dbReference type="Pfam" id="PF19428">
    <property type="entry name" value="Sema4F_C"/>
    <property type="match status" value="1"/>
</dbReference>
<dbReference type="Gene3D" id="3.30.1680.10">
    <property type="entry name" value="ligand-binding face of the semaphorins, domain 2"/>
    <property type="match status" value="1"/>
</dbReference>
<dbReference type="PANTHER" id="PTHR11036:SF145">
    <property type="entry name" value="SEMAPHORIN-4A ISOFORM X1-RELATED"/>
    <property type="match status" value="1"/>
</dbReference>
<evidence type="ECO:0000256" key="5">
    <source>
        <dbReference type="ARBA" id="ARBA00023180"/>
    </source>
</evidence>
<dbReference type="SUPFAM" id="SSF101912">
    <property type="entry name" value="Sema domain"/>
    <property type="match status" value="1"/>
</dbReference>
<evidence type="ECO:0000256" key="3">
    <source>
        <dbReference type="ARBA" id="ARBA00023136"/>
    </source>
</evidence>